<name>G7WQ50_METH6</name>
<keyword evidence="3" id="KW-1185">Reference proteome</keyword>
<dbReference type="HOGENOM" id="CLU_476209_0_0_2"/>
<accession>G7WQ50</accession>
<dbReference type="RefSeq" id="WP_014587420.1">
    <property type="nucleotide sequence ID" value="NC_017527.1"/>
</dbReference>
<gene>
    <name evidence="2" type="ordered locus">Mhar_1885</name>
</gene>
<evidence type="ECO:0000313" key="2">
    <source>
        <dbReference type="EMBL" id="AET65242.1"/>
    </source>
</evidence>
<dbReference type="PATRIC" id="fig|1110509.7.peg.2093"/>
<dbReference type="InterPro" id="IPR001434">
    <property type="entry name" value="OmcB-like_DUF11"/>
</dbReference>
<dbReference type="Proteomes" id="UP000005877">
    <property type="component" value="Chromosome"/>
</dbReference>
<dbReference type="STRING" id="1110509.Mhar_1885"/>
<organism evidence="2 3">
    <name type="scientific">Methanothrix harundinacea (strain 6Ac)</name>
    <name type="common">Methanosaeta harundinacea</name>
    <dbReference type="NCBI Taxonomy" id="1110509"/>
    <lineage>
        <taxon>Archaea</taxon>
        <taxon>Methanobacteriati</taxon>
        <taxon>Methanobacteriota</taxon>
        <taxon>Stenosarchaea group</taxon>
        <taxon>Methanomicrobia</taxon>
        <taxon>Methanotrichales</taxon>
        <taxon>Methanotrichaceae</taxon>
        <taxon>Methanothrix</taxon>
    </lineage>
</organism>
<reference evidence="2 3" key="1">
    <citation type="journal article" date="2012" name="PLoS ONE">
        <title>The genome characteristics and predicted function of methyl-group oxidation pathway in the obligate aceticlastic methanogens, Methanosaeta spp.</title>
        <authorList>
            <person name="Zhu J."/>
            <person name="Zheng H."/>
            <person name="Ai G."/>
            <person name="Zhang G."/>
            <person name="Liu D."/>
            <person name="Liu X."/>
            <person name="Dong X."/>
        </authorList>
    </citation>
    <scope>NUCLEOTIDE SEQUENCE [LARGE SCALE GENOMIC DNA]</scope>
    <source>
        <strain evidence="2 3">6Ac</strain>
    </source>
</reference>
<evidence type="ECO:0000259" key="1">
    <source>
        <dbReference type="Pfam" id="PF01345"/>
    </source>
</evidence>
<dbReference type="GeneID" id="12511057"/>
<feature type="domain" description="DUF11" evidence="1">
    <location>
        <begin position="434"/>
        <end position="531"/>
    </location>
</feature>
<dbReference type="EMBL" id="CP003117">
    <property type="protein sequence ID" value="AET65242.1"/>
    <property type="molecule type" value="Genomic_DNA"/>
</dbReference>
<dbReference type="KEGG" id="mhi:Mhar_1885"/>
<evidence type="ECO:0000313" key="3">
    <source>
        <dbReference type="Proteomes" id="UP000005877"/>
    </source>
</evidence>
<dbReference type="Pfam" id="PF01345">
    <property type="entry name" value="DUF11"/>
    <property type="match status" value="1"/>
</dbReference>
<dbReference type="OrthoDB" id="148152at2157"/>
<sequence length="572" mass="61774">MQSLFLWLALGAAVLLLAVSSTGTAMEAGQDGKSSITVSEKSTVHRPVLNISAASFGGFTKITVMRNPSTGTVTRESYLYGDSLRREARMEVDEDGTVMAVSSEFDGMASLGVVKLSTPNATPQSAPAFLASESYYGSFKIDEKVDDYGSSIASERSVSGRGYVAVDKKVGDHLRTHEAGTGSYASEERIDAYTSYISKAVSLSSEPTPFGALGISANLSIPWREGIYSRNEGKSYIGEEYSGLTSLDKTTIVRGLGEMETEANFSGTARYRLISSEELEMDESYRGDYSISRNVALQQPLVRDPHLSVAKEGTIDYEGDRTLARYVITLENDGGKTLEPVLVRDVFPPGGIFVRSSLRPTLTSDGANWSLTHLSPGDEREIELVLDVTNFRGEELVNRVVAFGGLEGSWISAANFSGIEINWLTCSSPGAVSISKAGDVDEAVGNRVWYTLEVENLGDRPLVANVTDRLPDGMRLIYSSPIFASYEDGVATWNLVDLAPGEVETVAYGVEALWSGRFVNLAGVEARTADGTSLRPATARSVVEVEEFEGERPRPGWQPPAWGLGEAEEIWG</sequence>
<protein>
    <submittedName>
        <fullName evidence="2">Conserved repeat domain protein</fullName>
    </submittedName>
</protein>
<proteinExistence type="predicted"/>
<dbReference type="AlphaFoldDB" id="G7WQ50"/>